<accession>A0AAD3CVG3</accession>
<dbReference type="GO" id="GO:0003677">
    <property type="term" value="F:DNA binding"/>
    <property type="evidence" value="ECO:0007669"/>
    <property type="project" value="InterPro"/>
</dbReference>
<feature type="region of interest" description="Disordered" evidence="6">
    <location>
        <begin position="1"/>
        <end position="35"/>
    </location>
</feature>
<evidence type="ECO:0000259" key="8">
    <source>
        <dbReference type="PROSITE" id="PS50967"/>
    </source>
</evidence>
<evidence type="ECO:0008006" key="11">
    <source>
        <dbReference type="Google" id="ProtNLM"/>
    </source>
</evidence>
<dbReference type="InterPro" id="IPR002121">
    <property type="entry name" value="HRDC_dom"/>
</dbReference>
<organism evidence="9 10">
    <name type="scientific">Chaetoceros tenuissimus</name>
    <dbReference type="NCBI Taxonomy" id="426638"/>
    <lineage>
        <taxon>Eukaryota</taxon>
        <taxon>Sar</taxon>
        <taxon>Stramenopiles</taxon>
        <taxon>Ochrophyta</taxon>
        <taxon>Bacillariophyta</taxon>
        <taxon>Coscinodiscophyceae</taxon>
        <taxon>Chaetocerotophycidae</taxon>
        <taxon>Chaetocerotales</taxon>
        <taxon>Chaetocerotaceae</taxon>
        <taxon>Chaetoceros</taxon>
    </lineage>
</organism>
<keyword evidence="2" id="KW-0479">Metal-binding</keyword>
<dbReference type="Proteomes" id="UP001054902">
    <property type="component" value="Unassembled WGS sequence"/>
</dbReference>
<dbReference type="EMBL" id="BLLK01000045">
    <property type="protein sequence ID" value="GFH51314.1"/>
    <property type="molecule type" value="Genomic_DNA"/>
</dbReference>
<dbReference type="Pfam" id="PF00570">
    <property type="entry name" value="HRDC"/>
    <property type="match status" value="1"/>
</dbReference>
<dbReference type="SMART" id="SM00341">
    <property type="entry name" value="HRDC"/>
    <property type="match status" value="1"/>
</dbReference>
<keyword evidence="5" id="KW-0539">Nucleus</keyword>
<feature type="domain" description="PARP-type" evidence="7">
    <location>
        <begin position="30"/>
        <end position="99"/>
    </location>
</feature>
<evidence type="ECO:0000313" key="9">
    <source>
        <dbReference type="EMBL" id="GFH51314.1"/>
    </source>
</evidence>
<dbReference type="SUPFAM" id="SSF47819">
    <property type="entry name" value="HRDC-like"/>
    <property type="match status" value="1"/>
</dbReference>
<evidence type="ECO:0000256" key="6">
    <source>
        <dbReference type="SAM" id="MobiDB-lite"/>
    </source>
</evidence>
<keyword evidence="3" id="KW-0863">Zinc-finger</keyword>
<name>A0AAD3CVG3_9STRA</name>
<comment type="caution">
    <text evidence="9">The sequence shown here is derived from an EMBL/GenBank/DDBJ whole genome shotgun (WGS) entry which is preliminary data.</text>
</comment>
<dbReference type="AlphaFoldDB" id="A0AAD3CVG3"/>
<feature type="domain" description="HRDC" evidence="8">
    <location>
        <begin position="118"/>
        <end position="201"/>
    </location>
</feature>
<keyword evidence="4" id="KW-0862">Zinc</keyword>
<dbReference type="PROSITE" id="PS50967">
    <property type="entry name" value="HRDC"/>
    <property type="match status" value="1"/>
</dbReference>
<dbReference type="InterPro" id="IPR010997">
    <property type="entry name" value="HRDC-like_sf"/>
</dbReference>
<dbReference type="InterPro" id="IPR036957">
    <property type="entry name" value="Znf_PARP_sf"/>
</dbReference>
<comment type="subcellular location">
    <subcellularLocation>
        <location evidence="1">Nucleus</location>
    </subcellularLocation>
</comment>
<evidence type="ECO:0000256" key="3">
    <source>
        <dbReference type="ARBA" id="ARBA00022771"/>
    </source>
</evidence>
<sequence>MSSDWNSPKWKTADPPVSPRKGRKTYDISEESPNSGTKCVRCNHTIEKGQQRVGIQCKRDIGRVSYKPWMPRYYHTDCISKSCKRKLVFKKENPRKKVKVGDVANTTSSGNRRYLLTATKSAQLRKDLRLMRSLLAEAHHIPLDEEYKVFPNKSLDQIVDRLPTNLEDLKTCWGIKEKRARYYGQQILQIVSKYLDQKTLDNPQATPAQKEEQSSDDEVEFVKELSVEEIVSNRIRELKASGQLIVL</sequence>
<dbReference type="GO" id="GO:0005634">
    <property type="term" value="C:nucleus"/>
    <property type="evidence" value="ECO:0007669"/>
    <property type="project" value="UniProtKB-SubCell"/>
</dbReference>
<dbReference type="Gene3D" id="3.30.1740.10">
    <property type="entry name" value="Zinc finger, PARP-type"/>
    <property type="match status" value="1"/>
</dbReference>
<evidence type="ECO:0000256" key="5">
    <source>
        <dbReference type="ARBA" id="ARBA00023242"/>
    </source>
</evidence>
<dbReference type="InterPro" id="IPR001510">
    <property type="entry name" value="Znf_PARP"/>
</dbReference>
<keyword evidence="10" id="KW-1185">Reference proteome</keyword>
<dbReference type="InterPro" id="IPR044876">
    <property type="entry name" value="HRDC_dom_sf"/>
</dbReference>
<dbReference type="PROSITE" id="PS50064">
    <property type="entry name" value="ZF_PARP_2"/>
    <property type="match status" value="1"/>
</dbReference>
<evidence type="ECO:0000256" key="4">
    <source>
        <dbReference type="ARBA" id="ARBA00022833"/>
    </source>
</evidence>
<proteinExistence type="predicted"/>
<dbReference type="GO" id="GO:0000166">
    <property type="term" value="F:nucleotide binding"/>
    <property type="evidence" value="ECO:0007669"/>
    <property type="project" value="InterPro"/>
</dbReference>
<gene>
    <name evidence="9" type="ORF">CTEN210_07790</name>
</gene>
<evidence type="ECO:0000256" key="2">
    <source>
        <dbReference type="ARBA" id="ARBA00022723"/>
    </source>
</evidence>
<evidence type="ECO:0000256" key="1">
    <source>
        <dbReference type="ARBA" id="ARBA00004123"/>
    </source>
</evidence>
<evidence type="ECO:0000313" key="10">
    <source>
        <dbReference type="Proteomes" id="UP001054902"/>
    </source>
</evidence>
<dbReference type="GO" id="GO:0008270">
    <property type="term" value="F:zinc ion binding"/>
    <property type="evidence" value="ECO:0007669"/>
    <property type="project" value="UniProtKB-KW"/>
</dbReference>
<reference evidence="9 10" key="1">
    <citation type="journal article" date="2021" name="Sci. Rep.">
        <title>The genome of the diatom Chaetoceros tenuissimus carries an ancient integrated fragment of an extant virus.</title>
        <authorList>
            <person name="Hongo Y."/>
            <person name="Kimura K."/>
            <person name="Takaki Y."/>
            <person name="Yoshida Y."/>
            <person name="Baba S."/>
            <person name="Kobayashi G."/>
            <person name="Nagasaki K."/>
            <person name="Hano T."/>
            <person name="Tomaru Y."/>
        </authorList>
    </citation>
    <scope>NUCLEOTIDE SEQUENCE [LARGE SCALE GENOMIC DNA]</scope>
    <source>
        <strain evidence="9 10">NIES-3715</strain>
    </source>
</reference>
<dbReference type="Gene3D" id="1.10.150.80">
    <property type="entry name" value="HRDC domain"/>
    <property type="match status" value="1"/>
</dbReference>
<protein>
    <recommendedName>
        <fullName evidence="11">HRDC domain-containing protein</fullName>
    </recommendedName>
</protein>
<evidence type="ECO:0000259" key="7">
    <source>
        <dbReference type="PROSITE" id="PS50064"/>
    </source>
</evidence>